<dbReference type="InterPro" id="IPR001156">
    <property type="entry name" value="Transferrin-like_dom"/>
</dbReference>
<dbReference type="Pfam" id="PF00405">
    <property type="entry name" value="Transferrin"/>
    <property type="match status" value="1"/>
</dbReference>
<keyword evidence="3" id="KW-1185">Reference proteome</keyword>
<evidence type="ECO:0000313" key="3">
    <source>
        <dbReference type="Proteomes" id="UP000288216"/>
    </source>
</evidence>
<organism evidence="2 3">
    <name type="scientific">Scyliorhinus torazame</name>
    <name type="common">Cloudy catshark</name>
    <name type="synonym">Catulus torazame</name>
    <dbReference type="NCBI Taxonomy" id="75743"/>
    <lineage>
        <taxon>Eukaryota</taxon>
        <taxon>Metazoa</taxon>
        <taxon>Chordata</taxon>
        <taxon>Craniata</taxon>
        <taxon>Vertebrata</taxon>
        <taxon>Chondrichthyes</taxon>
        <taxon>Elasmobranchii</taxon>
        <taxon>Galeomorphii</taxon>
        <taxon>Galeoidea</taxon>
        <taxon>Carcharhiniformes</taxon>
        <taxon>Scyliorhinidae</taxon>
        <taxon>Scyliorhinus</taxon>
    </lineage>
</organism>
<reference evidence="2 3" key="1">
    <citation type="journal article" date="2018" name="Nat. Ecol. Evol.">
        <title>Shark genomes provide insights into elasmobranch evolution and the origin of vertebrates.</title>
        <authorList>
            <person name="Hara Y"/>
            <person name="Yamaguchi K"/>
            <person name="Onimaru K"/>
            <person name="Kadota M"/>
            <person name="Koyanagi M"/>
            <person name="Keeley SD"/>
            <person name="Tatsumi K"/>
            <person name="Tanaka K"/>
            <person name="Motone F"/>
            <person name="Kageyama Y"/>
            <person name="Nozu R"/>
            <person name="Adachi N"/>
            <person name="Nishimura O"/>
            <person name="Nakagawa R"/>
            <person name="Tanegashima C"/>
            <person name="Kiyatake I"/>
            <person name="Matsumoto R"/>
            <person name="Murakumo K"/>
            <person name="Nishida K"/>
            <person name="Terakita A"/>
            <person name="Kuratani S"/>
            <person name="Sato K"/>
            <person name="Hyodo S Kuraku.S."/>
        </authorList>
    </citation>
    <scope>NUCLEOTIDE SEQUENCE [LARGE SCALE GENOMIC DNA]</scope>
</reference>
<evidence type="ECO:0000259" key="1">
    <source>
        <dbReference type="PROSITE" id="PS51408"/>
    </source>
</evidence>
<sequence length="78" mass="8562">MPGMNVKGKLCKVCIGREQAGTKPFNQRCAANHDELYYGNMGALRCLVGNPSGKSFGDVAFLEHHNLMENIESKFVTS</sequence>
<dbReference type="PROSITE" id="PS51408">
    <property type="entry name" value="TRANSFERRIN_LIKE_4"/>
    <property type="match status" value="1"/>
</dbReference>
<dbReference type="EMBL" id="BFAA01009721">
    <property type="protein sequence ID" value="GCB80583.1"/>
    <property type="molecule type" value="Genomic_DNA"/>
</dbReference>
<dbReference type="Proteomes" id="UP000288216">
    <property type="component" value="Unassembled WGS sequence"/>
</dbReference>
<dbReference type="Gene3D" id="3.40.190.10">
    <property type="entry name" value="Periplasmic binding protein-like II"/>
    <property type="match status" value="1"/>
</dbReference>
<gene>
    <name evidence="2" type="ORF">scyTo_0016265</name>
</gene>
<dbReference type="AlphaFoldDB" id="A0A401Q5C4"/>
<comment type="caution">
    <text evidence="2">The sequence shown here is derived from an EMBL/GenBank/DDBJ whole genome shotgun (WGS) entry which is preliminary data.</text>
</comment>
<accession>A0A401Q5C4</accession>
<evidence type="ECO:0000313" key="2">
    <source>
        <dbReference type="EMBL" id="GCB80583.1"/>
    </source>
</evidence>
<name>A0A401Q5C4_SCYTO</name>
<dbReference type="SUPFAM" id="SSF53850">
    <property type="entry name" value="Periplasmic binding protein-like II"/>
    <property type="match status" value="1"/>
</dbReference>
<protein>
    <recommendedName>
        <fullName evidence="1">Transferrin-like domain-containing protein</fullName>
    </recommendedName>
</protein>
<proteinExistence type="predicted"/>
<feature type="domain" description="Transferrin-like" evidence="1">
    <location>
        <begin position="1"/>
        <end position="78"/>
    </location>
</feature>
<dbReference type="STRING" id="75743.A0A401Q5C4"/>
<dbReference type="OrthoDB" id="5914301at2759"/>